<evidence type="ECO:0000313" key="4">
    <source>
        <dbReference type="Proteomes" id="UP000597338"/>
    </source>
</evidence>
<evidence type="ECO:0000313" key="3">
    <source>
        <dbReference type="EMBL" id="GGC27315.1"/>
    </source>
</evidence>
<keyword evidence="4" id="KW-1185">Reference proteome</keyword>
<feature type="domain" description="FecR protein" evidence="1">
    <location>
        <begin position="161"/>
        <end position="255"/>
    </location>
</feature>
<comment type="caution">
    <text evidence="3">The sequence shown here is derived from an EMBL/GenBank/DDBJ whole genome shotgun (WGS) entry which is preliminary data.</text>
</comment>
<feature type="domain" description="Protein FecR C-terminal" evidence="2">
    <location>
        <begin position="297"/>
        <end position="364"/>
    </location>
</feature>
<proteinExistence type="predicted"/>
<dbReference type="InterPro" id="IPR006860">
    <property type="entry name" value="FecR"/>
</dbReference>
<dbReference type="Proteomes" id="UP000597338">
    <property type="component" value="Unassembled WGS sequence"/>
</dbReference>
<dbReference type="Pfam" id="PF16344">
    <property type="entry name" value="FecR_C"/>
    <property type="match status" value="1"/>
</dbReference>
<accession>A0ABQ1LQK6</accession>
<protein>
    <submittedName>
        <fullName evidence="3">Iron dicitrate transporter FecR</fullName>
    </submittedName>
</protein>
<reference evidence="4" key="1">
    <citation type="journal article" date="2019" name="Int. J. Syst. Evol. Microbiol.">
        <title>The Global Catalogue of Microorganisms (GCM) 10K type strain sequencing project: providing services to taxonomists for standard genome sequencing and annotation.</title>
        <authorList>
            <consortium name="The Broad Institute Genomics Platform"/>
            <consortium name="The Broad Institute Genome Sequencing Center for Infectious Disease"/>
            <person name="Wu L."/>
            <person name="Ma J."/>
        </authorList>
    </citation>
    <scope>NUCLEOTIDE SEQUENCE [LARGE SCALE GENOMIC DNA]</scope>
    <source>
        <strain evidence="4">CGMCC 1.15342</strain>
    </source>
</reference>
<dbReference type="RefSeq" id="WP_188749997.1">
    <property type="nucleotide sequence ID" value="NZ_BMIK01000005.1"/>
</dbReference>
<dbReference type="EMBL" id="BMIK01000005">
    <property type="protein sequence ID" value="GGC27315.1"/>
    <property type="molecule type" value="Genomic_DNA"/>
</dbReference>
<dbReference type="InterPro" id="IPR032508">
    <property type="entry name" value="FecR_C"/>
</dbReference>
<dbReference type="Pfam" id="PF04773">
    <property type="entry name" value="FecR"/>
    <property type="match status" value="1"/>
</dbReference>
<dbReference type="PANTHER" id="PTHR30273">
    <property type="entry name" value="PERIPLASMIC SIGNAL SENSOR AND SIGMA FACTOR ACTIVATOR FECR-RELATED"/>
    <property type="match status" value="1"/>
</dbReference>
<dbReference type="Gene3D" id="3.55.50.30">
    <property type="match status" value="1"/>
</dbReference>
<name>A0ABQ1LQK6_9SPHI</name>
<sequence length="366" mass="40465">MDEKDLIKLLDRYRRGQCTEAERLLIESLYLRAYPSESATEDAVEDSITKKRVWKHLQGRLSPKVTKTVIPWLAAAASIVLITTITLLYRSETNSADVRPLTDIPAGGNKAILKLAGGQTIHLDSSQHGVMILSDQLLYTDSTVVGSFHGNAETSESTYNEIITPKGGTYQVVLSDGTKVWLNADSRLAFPQRFASTDRNVVLVGEAYFEVANNSNRPFIVKTAEQEIAVLGTSFNVTAYADEASEQTTLVEGKIRIATTQRTHQLAPGDQAIVNAGAISVGPVDTSPFIAWKSGFIAFNEETLEDIMRDISRWYDVDVHFEGADKQLRFGGTVSRYANVSEVLRRLELTGQVHFKIEERGIVIKP</sequence>
<evidence type="ECO:0000259" key="1">
    <source>
        <dbReference type="Pfam" id="PF04773"/>
    </source>
</evidence>
<dbReference type="InterPro" id="IPR012373">
    <property type="entry name" value="Ferrdict_sens_TM"/>
</dbReference>
<dbReference type="PIRSF" id="PIRSF018266">
    <property type="entry name" value="FecR"/>
    <property type="match status" value="1"/>
</dbReference>
<evidence type="ECO:0000259" key="2">
    <source>
        <dbReference type="Pfam" id="PF16344"/>
    </source>
</evidence>
<organism evidence="3 4">
    <name type="scientific">Parapedobacter defluvii</name>
    <dbReference type="NCBI Taxonomy" id="2045106"/>
    <lineage>
        <taxon>Bacteria</taxon>
        <taxon>Pseudomonadati</taxon>
        <taxon>Bacteroidota</taxon>
        <taxon>Sphingobacteriia</taxon>
        <taxon>Sphingobacteriales</taxon>
        <taxon>Sphingobacteriaceae</taxon>
        <taxon>Parapedobacter</taxon>
    </lineage>
</organism>
<dbReference type="PANTHER" id="PTHR30273:SF2">
    <property type="entry name" value="PROTEIN FECR"/>
    <property type="match status" value="1"/>
</dbReference>
<gene>
    <name evidence="3" type="ORF">GCM10011386_19170</name>
</gene>
<dbReference type="Gene3D" id="2.60.120.1440">
    <property type="match status" value="1"/>
</dbReference>